<accession>A0ABP6SNK1</accession>
<dbReference type="PANTHER" id="PTHR46889">
    <property type="entry name" value="TRANSPOSASE INSF FOR INSERTION SEQUENCE IS3B-RELATED"/>
    <property type="match status" value="1"/>
</dbReference>
<evidence type="ECO:0000313" key="3">
    <source>
        <dbReference type="Proteomes" id="UP001499990"/>
    </source>
</evidence>
<dbReference type="PANTHER" id="PTHR46889:SF4">
    <property type="entry name" value="TRANSPOSASE INSO FOR INSERTION SEQUENCE ELEMENT IS911B-RELATED"/>
    <property type="match status" value="1"/>
</dbReference>
<dbReference type="InterPro" id="IPR012337">
    <property type="entry name" value="RNaseH-like_sf"/>
</dbReference>
<dbReference type="Proteomes" id="UP001499990">
    <property type="component" value="Unassembled WGS sequence"/>
</dbReference>
<feature type="domain" description="Integrase catalytic" evidence="1">
    <location>
        <begin position="26"/>
        <end position="86"/>
    </location>
</feature>
<keyword evidence="3" id="KW-1185">Reference proteome</keyword>
<name>A0ABP6SNK1_9ACTN</name>
<dbReference type="Pfam" id="PF00665">
    <property type="entry name" value="rve"/>
    <property type="match status" value="1"/>
</dbReference>
<sequence>MGWSSVVPGSLRISGRGAASVEDPVPYTKYVGDITYLTVGDGQFLYLATVLDLHSKRLVGWSIADHMRTELVTDALEAAARTRGKLAEQLAKHKVGGGDGRPGDSAPDPVHWQGLLTFMKEMRIMDKDAYWVGTLMTAGNSCVYGAS</sequence>
<proteinExistence type="predicted"/>
<comment type="caution">
    <text evidence="2">The sequence shown here is derived from an EMBL/GenBank/DDBJ whole genome shotgun (WGS) entry which is preliminary data.</text>
</comment>
<evidence type="ECO:0000313" key="2">
    <source>
        <dbReference type="EMBL" id="GAA3380884.1"/>
    </source>
</evidence>
<reference evidence="3" key="1">
    <citation type="journal article" date="2019" name="Int. J. Syst. Evol. Microbiol.">
        <title>The Global Catalogue of Microorganisms (GCM) 10K type strain sequencing project: providing services to taxonomists for standard genome sequencing and annotation.</title>
        <authorList>
            <consortium name="The Broad Institute Genomics Platform"/>
            <consortium name="The Broad Institute Genome Sequencing Center for Infectious Disease"/>
            <person name="Wu L."/>
            <person name="Ma J."/>
        </authorList>
    </citation>
    <scope>NUCLEOTIDE SEQUENCE [LARGE SCALE GENOMIC DNA]</scope>
    <source>
        <strain evidence="3">JCM 9651</strain>
    </source>
</reference>
<dbReference type="SUPFAM" id="SSF53098">
    <property type="entry name" value="Ribonuclease H-like"/>
    <property type="match status" value="1"/>
</dbReference>
<evidence type="ECO:0000259" key="1">
    <source>
        <dbReference type="Pfam" id="PF00665"/>
    </source>
</evidence>
<dbReference type="EMBL" id="BAAAYL010000002">
    <property type="protein sequence ID" value="GAA3380884.1"/>
    <property type="molecule type" value="Genomic_DNA"/>
</dbReference>
<dbReference type="InterPro" id="IPR001584">
    <property type="entry name" value="Integrase_cat-core"/>
</dbReference>
<dbReference type="InterPro" id="IPR050900">
    <property type="entry name" value="Transposase_IS3/IS150/IS904"/>
</dbReference>
<protein>
    <recommendedName>
        <fullName evidence="1">Integrase catalytic domain-containing protein</fullName>
    </recommendedName>
</protein>
<organism evidence="2 3">
    <name type="scientific">Streptomyces sannanensis</name>
    <dbReference type="NCBI Taxonomy" id="285536"/>
    <lineage>
        <taxon>Bacteria</taxon>
        <taxon>Bacillati</taxon>
        <taxon>Actinomycetota</taxon>
        <taxon>Actinomycetes</taxon>
        <taxon>Kitasatosporales</taxon>
        <taxon>Streptomycetaceae</taxon>
        <taxon>Streptomyces</taxon>
    </lineage>
</organism>
<gene>
    <name evidence="2" type="ORF">GCM10020367_69980</name>
</gene>